<dbReference type="EMBL" id="DXHR01000011">
    <property type="protein sequence ID" value="HIW12328.1"/>
    <property type="molecule type" value="Genomic_DNA"/>
</dbReference>
<keyword evidence="6" id="KW-0663">Pyridoxal phosphate</keyword>
<evidence type="ECO:0000256" key="9">
    <source>
        <dbReference type="ARBA" id="ARBA00050776"/>
    </source>
</evidence>
<proteinExistence type="inferred from homology"/>
<dbReference type="InterPro" id="IPR015421">
    <property type="entry name" value="PyrdxlP-dep_Trfase_major"/>
</dbReference>
<dbReference type="InterPro" id="IPR015422">
    <property type="entry name" value="PyrdxlP-dep_Trfase_small"/>
</dbReference>
<evidence type="ECO:0000313" key="13">
    <source>
        <dbReference type="Proteomes" id="UP000823989"/>
    </source>
</evidence>
<dbReference type="SUPFAM" id="SSF53383">
    <property type="entry name" value="PLP-dependent transferases"/>
    <property type="match status" value="1"/>
</dbReference>
<dbReference type="PANTHER" id="PTHR11601:SF34">
    <property type="entry name" value="CYSTEINE DESULFURASE"/>
    <property type="match status" value="1"/>
</dbReference>
<dbReference type="FunFam" id="3.40.640.10:FF:000084">
    <property type="entry name" value="IscS-like cysteine desulfurase"/>
    <property type="match status" value="1"/>
</dbReference>
<dbReference type="Proteomes" id="UP000823989">
    <property type="component" value="Unassembled WGS sequence"/>
</dbReference>
<gene>
    <name evidence="12" type="ORF">H9891_04115</name>
</gene>
<dbReference type="PANTHER" id="PTHR11601">
    <property type="entry name" value="CYSTEINE DESULFURYLASE FAMILY MEMBER"/>
    <property type="match status" value="1"/>
</dbReference>
<keyword evidence="8" id="KW-0411">Iron-sulfur</keyword>
<protein>
    <recommendedName>
        <fullName evidence="3">cysteine desulfurase</fullName>
        <ecNumber evidence="3">2.8.1.7</ecNumber>
    </recommendedName>
</protein>
<dbReference type="Gene3D" id="1.10.260.50">
    <property type="match status" value="1"/>
</dbReference>
<organism evidence="12 13">
    <name type="scientific">Candidatus Salinicoccus stercoripullorum</name>
    <dbReference type="NCBI Taxonomy" id="2838756"/>
    <lineage>
        <taxon>Bacteria</taxon>
        <taxon>Bacillati</taxon>
        <taxon>Bacillota</taxon>
        <taxon>Bacilli</taxon>
        <taxon>Bacillales</taxon>
        <taxon>Staphylococcaceae</taxon>
        <taxon>Salinicoccus</taxon>
    </lineage>
</organism>
<dbReference type="InterPro" id="IPR000192">
    <property type="entry name" value="Aminotrans_V_dom"/>
</dbReference>
<dbReference type="InterPro" id="IPR016454">
    <property type="entry name" value="Cysteine_dSase"/>
</dbReference>
<keyword evidence="5" id="KW-0479">Metal-binding</keyword>
<dbReference type="InterPro" id="IPR020578">
    <property type="entry name" value="Aminotrans_V_PyrdxlP_BS"/>
</dbReference>
<dbReference type="GO" id="GO:0051536">
    <property type="term" value="F:iron-sulfur cluster binding"/>
    <property type="evidence" value="ECO:0007669"/>
    <property type="project" value="UniProtKB-KW"/>
</dbReference>
<dbReference type="PROSITE" id="PS00595">
    <property type="entry name" value="AA_TRANSFER_CLASS_5"/>
    <property type="match status" value="1"/>
</dbReference>
<comment type="caution">
    <text evidence="12">The sequence shown here is derived from an EMBL/GenBank/DDBJ whole genome shotgun (WGS) entry which is preliminary data.</text>
</comment>
<name>A0A9D1QGX7_9STAP</name>
<dbReference type="EC" id="2.8.1.7" evidence="3"/>
<feature type="domain" description="Aminotransferase class V" evidence="11">
    <location>
        <begin position="5"/>
        <end position="362"/>
    </location>
</feature>
<comment type="similarity">
    <text evidence="2">Belongs to the class-V pyridoxal-phosphate-dependent aminotransferase family. NifS/IscS subfamily.</text>
</comment>
<evidence type="ECO:0000256" key="6">
    <source>
        <dbReference type="ARBA" id="ARBA00022898"/>
    </source>
</evidence>
<comment type="catalytic activity">
    <reaction evidence="9">
        <text>(sulfur carrier)-H + L-cysteine = (sulfur carrier)-SH + L-alanine</text>
        <dbReference type="Rhea" id="RHEA:43892"/>
        <dbReference type="Rhea" id="RHEA-COMP:14737"/>
        <dbReference type="Rhea" id="RHEA-COMP:14739"/>
        <dbReference type="ChEBI" id="CHEBI:29917"/>
        <dbReference type="ChEBI" id="CHEBI:35235"/>
        <dbReference type="ChEBI" id="CHEBI:57972"/>
        <dbReference type="ChEBI" id="CHEBI:64428"/>
        <dbReference type="EC" id="2.8.1.7"/>
    </reaction>
</comment>
<reference evidence="12" key="2">
    <citation type="submission" date="2021-04" db="EMBL/GenBank/DDBJ databases">
        <authorList>
            <person name="Gilroy R."/>
        </authorList>
    </citation>
    <scope>NUCLEOTIDE SEQUENCE</scope>
    <source>
        <strain evidence="12">ChiHjej13B12-752</strain>
    </source>
</reference>
<evidence type="ECO:0000256" key="5">
    <source>
        <dbReference type="ARBA" id="ARBA00022723"/>
    </source>
</evidence>
<evidence type="ECO:0000256" key="7">
    <source>
        <dbReference type="ARBA" id="ARBA00023004"/>
    </source>
</evidence>
<evidence type="ECO:0000313" key="12">
    <source>
        <dbReference type="EMBL" id="HIW12328.1"/>
    </source>
</evidence>
<dbReference type="AlphaFoldDB" id="A0A9D1QGX7"/>
<accession>A0A9D1QGX7</accession>
<evidence type="ECO:0000256" key="1">
    <source>
        <dbReference type="ARBA" id="ARBA00001933"/>
    </source>
</evidence>
<dbReference type="Gene3D" id="3.40.640.10">
    <property type="entry name" value="Type I PLP-dependent aspartate aminotransferase-like (Major domain)"/>
    <property type="match status" value="1"/>
</dbReference>
<evidence type="ECO:0000256" key="4">
    <source>
        <dbReference type="ARBA" id="ARBA00022679"/>
    </source>
</evidence>
<dbReference type="Gene3D" id="3.90.1150.10">
    <property type="entry name" value="Aspartate Aminotransferase, domain 1"/>
    <property type="match status" value="1"/>
</dbReference>
<dbReference type="InterPro" id="IPR015424">
    <property type="entry name" value="PyrdxlP-dep_Trfase"/>
</dbReference>
<evidence type="ECO:0000259" key="11">
    <source>
        <dbReference type="Pfam" id="PF00266"/>
    </source>
</evidence>
<dbReference type="Pfam" id="PF00266">
    <property type="entry name" value="Aminotran_5"/>
    <property type="match status" value="1"/>
</dbReference>
<dbReference type="PIRSF" id="PIRSF005572">
    <property type="entry name" value="NifS"/>
    <property type="match status" value="1"/>
</dbReference>
<keyword evidence="7" id="KW-0408">Iron</keyword>
<evidence type="ECO:0000256" key="2">
    <source>
        <dbReference type="ARBA" id="ARBA00006490"/>
    </source>
</evidence>
<dbReference type="GO" id="GO:0031071">
    <property type="term" value="F:cysteine desulfurase activity"/>
    <property type="evidence" value="ECO:0007669"/>
    <property type="project" value="UniProtKB-EC"/>
</dbReference>
<dbReference type="GO" id="GO:0046872">
    <property type="term" value="F:metal ion binding"/>
    <property type="evidence" value="ECO:0007669"/>
    <property type="project" value="UniProtKB-KW"/>
</dbReference>
<evidence type="ECO:0000256" key="10">
    <source>
        <dbReference type="RuleBase" id="RU004504"/>
    </source>
</evidence>
<evidence type="ECO:0000256" key="8">
    <source>
        <dbReference type="ARBA" id="ARBA00023014"/>
    </source>
</evidence>
<keyword evidence="4" id="KW-0808">Transferase</keyword>
<reference evidence="12" key="1">
    <citation type="journal article" date="2021" name="PeerJ">
        <title>Extensive microbial diversity within the chicken gut microbiome revealed by metagenomics and culture.</title>
        <authorList>
            <person name="Gilroy R."/>
            <person name="Ravi A."/>
            <person name="Getino M."/>
            <person name="Pursley I."/>
            <person name="Horton D.L."/>
            <person name="Alikhan N.F."/>
            <person name="Baker D."/>
            <person name="Gharbi K."/>
            <person name="Hall N."/>
            <person name="Watson M."/>
            <person name="Adriaenssens E.M."/>
            <person name="Foster-Nyarko E."/>
            <person name="Jarju S."/>
            <person name="Secka A."/>
            <person name="Antonio M."/>
            <person name="Oren A."/>
            <person name="Chaudhuri R.R."/>
            <person name="La Ragione R."/>
            <person name="Hildebrand F."/>
            <person name="Pallen M.J."/>
        </authorList>
    </citation>
    <scope>NUCLEOTIDE SEQUENCE</scope>
    <source>
        <strain evidence="12">ChiHjej13B12-752</strain>
    </source>
</reference>
<comment type="cofactor">
    <cofactor evidence="1 10">
        <name>pyridoxal 5'-phosphate</name>
        <dbReference type="ChEBI" id="CHEBI:597326"/>
    </cofactor>
</comment>
<evidence type="ECO:0000256" key="3">
    <source>
        <dbReference type="ARBA" id="ARBA00012239"/>
    </source>
</evidence>
<sequence length="375" mass="41124">MEVGVYADFAATTPMDKEIMEQVLEDAKEFGNPSSIHKVGKRAKEKLERSRREIAGLLNAHPSEITFTSGATEANNLAIRGIVSRLDHPHIITTEIEHASVLNTYETLRDVADVTYIPATDKGTIDTGAFKAALREDTALVSIMLVNNETGVMQPIYEIGEILSEHGAKLHVDAVQAFGHMGIDVKGLGVDLLTLSGHKIYGPKGIGVLYREKDVVLAPMITGGSHEKGRRSGTENSLFIGAMAEAMKKADAERTVRSIKEMQLKEKFLNNMIHAEIPFEVNGDVNQASSHIINIHFPWTDSGFLLTALDMADIYVSGGSACSAGTVEPSHVLESMFSEDERVKKSVRFSFSHLMEEEEIDTIIEALRNIYGRLS</sequence>